<reference evidence="6 7" key="1">
    <citation type="submission" date="2014-07" db="EMBL/GenBank/DDBJ databases">
        <authorList>
            <person name="Urmite Genomes Urmite Genomes"/>
        </authorList>
    </citation>
    <scope>NUCLEOTIDE SEQUENCE [LARGE SCALE GENOMIC DNA]</scope>
    <source>
        <strain evidence="6 7">20_BN</strain>
    </source>
</reference>
<dbReference type="STRING" id="1499686.BN1079_01900"/>
<comment type="subcellular location">
    <subcellularLocation>
        <location evidence="5">Cytoplasm</location>
    </subcellularLocation>
</comment>
<keyword evidence="1 5" id="KW-0489">Methyltransferase</keyword>
<dbReference type="SUPFAM" id="SSF75217">
    <property type="entry name" value="alpha/beta knot"/>
    <property type="match status" value="1"/>
</dbReference>
<keyword evidence="5" id="KW-0698">rRNA processing</keyword>
<dbReference type="InterPro" id="IPR029026">
    <property type="entry name" value="tRNA_m1G_MTases_N"/>
</dbReference>
<dbReference type="EC" id="2.1.1.177" evidence="5"/>
<name>A0A078LWA2_9PSED</name>
<feature type="binding site" evidence="5">
    <location>
        <position position="73"/>
    </location>
    <ligand>
        <name>S-adenosyl-L-methionine</name>
        <dbReference type="ChEBI" id="CHEBI:59789"/>
    </ligand>
</feature>
<protein>
    <recommendedName>
        <fullName evidence="5">Ribosomal RNA large subunit methyltransferase H</fullName>
        <ecNumber evidence="5">2.1.1.177</ecNumber>
    </recommendedName>
    <alternativeName>
        <fullName evidence="5">23S rRNA (pseudouridine1915-N3)-methyltransferase</fullName>
    </alternativeName>
    <alternativeName>
        <fullName evidence="5">23S rRNA m3Psi1915 methyltransferase</fullName>
    </alternativeName>
    <alternativeName>
        <fullName evidence="5">rRNA (pseudouridine-N3-)-methyltransferase RlmH</fullName>
    </alternativeName>
</protein>
<comment type="catalytic activity">
    <reaction evidence="5">
        <text>pseudouridine(1915) in 23S rRNA + S-adenosyl-L-methionine = N(3)-methylpseudouridine(1915) in 23S rRNA + S-adenosyl-L-homocysteine + H(+)</text>
        <dbReference type="Rhea" id="RHEA:42752"/>
        <dbReference type="Rhea" id="RHEA-COMP:10221"/>
        <dbReference type="Rhea" id="RHEA-COMP:10222"/>
        <dbReference type="ChEBI" id="CHEBI:15378"/>
        <dbReference type="ChEBI" id="CHEBI:57856"/>
        <dbReference type="ChEBI" id="CHEBI:59789"/>
        <dbReference type="ChEBI" id="CHEBI:65314"/>
        <dbReference type="ChEBI" id="CHEBI:74486"/>
        <dbReference type="EC" id="2.1.1.177"/>
    </reaction>
</comment>
<evidence type="ECO:0000256" key="4">
    <source>
        <dbReference type="ARBA" id="ARBA00038303"/>
    </source>
</evidence>
<comment type="similarity">
    <text evidence="4 5">Belongs to the RNA methyltransferase RlmH family.</text>
</comment>
<dbReference type="NCBIfam" id="NF000986">
    <property type="entry name" value="PRK00103.1-4"/>
    <property type="match status" value="1"/>
</dbReference>
<dbReference type="GO" id="GO:0070038">
    <property type="term" value="F:rRNA (pseudouridine-N3-)-methyltransferase activity"/>
    <property type="evidence" value="ECO:0007669"/>
    <property type="project" value="UniProtKB-UniRule"/>
</dbReference>
<dbReference type="Gene3D" id="3.40.1280.10">
    <property type="match status" value="1"/>
</dbReference>
<dbReference type="PIRSF" id="PIRSF004505">
    <property type="entry name" value="MT_bac"/>
    <property type="match status" value="1"/>
</dbReference>
<dbReference type="InterPro" id="IPR029028">
    <property type="entry name" value="Alpha/beta_knot_MTases"/>
</dbReference>
<comment type="function">
    <text evidence="5">Specifically methylates the pseudouridine at position 1915 (m3Psi1915) in 23S rRNA.</text>
</comment>
<dbReference type="CDD" id="cd18081">
    <property type="entry name" value="RlmH-like"/>
    <property type="match status" value="1"/>
</dbReference>
<dbReference type="eggNOG" id="COG1576">
    <property type="taxonomic scope" value="Bacteria"/>
</dbReference>
<dbReference type="GO" id="GO:0005737">
    <property type="term" value="C:cytoplasm"/>
    <property type="evidence" value="ECO:0007669"/>
    <property type="project" value="UniProtKB-SubCell"/>
</dbReference>
<keyword evidence="5" id="KW-0963">Cytoplasm</keyword>
<dbReference type="PANTHER" id="PTHR33603">
    <property type="entry name" value="METHYLTRANSFERASE"/>
    <property type="match status" value="1"/>
</dbReference>
<dbReference type="NCBIfam" id="TIGR00246">
    <property type="entry name" value="tRNA_RlmH_YbeA"/>
    <property type="match status" value="1"/>
</dbReference>
<dbReference type="InterPro" id="IPR003742">
    <property type="entry name" value="RlmH-like"/>
</dbReference>
<evidence type="ECO:0000256" key="3">
    <source>
        <dbReference type="ARBA" id="ARBA00022691"/>
    </source>
</evidence>
<accession>A0A078LWA2</accession>
<sequence>MRIKLIAVGSKMPRWVEDGWHEYARRLPSELPLELHEIPLNTRGKNADVARLIRQEGEAMLARVQPGERIVTLEVTGRPWSTEQLAAELERWRLDARNVNLMVGGPEGLAPEVCARSEQRWSLSPLTLPHPLVRILVGEQIYRAWTLLSGHPYHK</sequence>
<dbReference type="PANTHER" id="PTHR33603:SF1">
    <property type="entry name" value="RIBOSOMAL RNA LARGE SUBUNIT METHYLTRANSFERASE H"/>
    <property type="match status" value="1"/>
</dbReference>
<dbReference type="OrthoDB" id="9806643at2"/>
<feature type="binding site" evidence="5">
    <location>
        <position position="104"/>
    </location>
    <ligand>
        <name>S-adenosyl-L-methionine</name>
        <dbReference type="ChEBI" id="CHEBI:59789"/>
    </ligand>
</feature>
<keyword evidence="3 5" id="KW-0949">S-adenosyl-L-methionine</keyword>
<evidence type="ECO:0000256" key="1">
    <source>
        <dbReference type="ARBA" id="ARBA00022603"/>
    </source>
</evidence>
<dbReference type="EMBL" id="CCSF01000001">
    <property type="protein sequence ID" value="CDZ94577.1"/>
    <property type="molecule type" value="Genomic_DNA"/>
</dbReference>
<dbReference type="HAMAP" id="MF_00658">
    <property type="entry name" value="23SrRNA_methyltr_H"/>
    <property type="match status" value="1"/>
</dbReference>
<feature type="binding site" evidence="5">
    <location>
        <begin position="123"/>
        <end position="128"/>
    </location>
    <ligand>
        <name>S-adenosyl-L-methionine</name>
        <dbReference type="ChEBI" id="CHEBI:59789"/>
    </ligand>
</feature>
<evidence type="ECO:0000256" key="5">
    <source>
        <dbReference type="HAMAP-Rule" id="MF_00658"/>
    </source>
</evidence>
<organism evidence="6 7">
    <name type="scientific">Pseudomonas saudiphocaensis</name>
    <dbReference type="NCBI Taxonomy" id="1499686"/>
    <lineage>
        <taxon>Bacteria</taxon>
        <taxon>Pseudomonadati</taxon>
        <taxon>Pseudomonadota</taxon>
        <taxon>Gammaproteobacteria</taxon>
        <taxon>Pseudomonadales</taxon>
        <taxon>Pseudomonadaceae</taxon>
        <taxon>Pseudomonas</taxon>
    </lineage>
</organism>
<keyword evidence="7" id="KW-1185">Reference proteome</keyword>
<dbReference type="AlphaFoldDB" id="A0A078LWA2"/>
<evidence type="ECO:0000256" key="2">
    <source>
        <dbReference type="ARBA" id="ARBA00022679"/>
    </source>
</evidence>
<dbReference type="HOGENOM" id="CLU_100552_1_0_6"/>
<comment type="subunit">
    <text evidence="5">Homodimer.</text>
</comment>
<keyword evidence="2 5" id="KW-0808">Transferase</keyword>
<dbReference type="Proteomes" id="UP000053902">
    <property type="component" value="Unassembled WGS sequence"/>
</dbReference>
<evidence type="ECO:0000313" key="7">
    <source>
        <dbReference type="Proteomes" id="UP000053902"/>
    </source>
</evidence>
<proteinExistence type="inferred from homology"/>
<dbReference type="Pfam" id="PF02590">
    <property type="entry name" value="SPOUT_MTase"/>
    <property type="match status" value="1"/>
</dbReference>
<dbReference type="RefSeq" id="WP_037023868.1">
    <property type="nucleotide sequence ID" value="NZ_CCSF01000001.1"/>
</dbReference>
<gene>
    <name evidence="5" type="primary">rlmH</name>
    <name evidence="6" type="ORF">BN1079_01900</name>
</gene>
<evidence type="ECO:0000313" key="6">
    <source>
        <dbReference type="EMBL" id="CDZ94577.1"/>
    </source>
</evidence>